<evidence type="ECO:0000259" key="5">
    <source>
        <dbReference type="SMART" id="SM00656"/>
    </source>
</evidence>
<keyword evidence="1 2" id="KW-0456">Lyase</keyword>
<dbReference type="Proteomes" id="UP001549691">
    <property type="component" value="Unassembled WGS sequence"/>
</dbReference>
<evidence type="ECO:0000313" key="6">
    <source>
        <dbReference type="EMBL" id="MET7012712.1"/>
    </source>
</evidence>
<evidence type="ECO:0000313" key="7">
    <source>
        <dbReference type="Proteomes" id="UP001549691"/>
    </source>
</evidence>
<dbReference type="InterPro" id="IPR012334">
    <property type="entry name" value="Pectin_lyas_fold"/>
</dbReference>
<dbReference type="SUPFAM" id="SSF51126">
    <property type="entry name" value="Pectin lyase-like"/>
    <property type="match status" value="1"/>
</dbReference>
<keyword evidence="2" id="KW-0119">Carbohydrate metabolism</keyword>
<dbReference type="PROSITE" id="PS51257">
    <property type="entry name" value="PROKAR_LIPOPROTEIN"/>
    <property type="match status" value="1"/>
</dbReference>
<dbReference type="RefSeq" id="WP_354599171.1">
    <property type="nucleotide sequence ID" value="NZ_JBEWZI010000001.1"/>
</dbReference>
<keyword evidence="4" id="KW-0732">Signal</keyword>
<keyword evidence="2" id="KW-0964">Secreted</keyword>
<dbReference type="PANTHER" id="PTHR31683">
    <property type="entry name" value="PECTATE LYASE 18-RELATED"/>
    <property type="match status" value="1"/>
</dbReference>
<comment type="similarity">
    <text evidence="2">Belongs to the polysaccharide lyase 1 family.</text>
</comment>
<reference evidence="6 7" key="1">
    <citation type="submission" date="2024-07" db="EMBL/GenBank/DDBJ databases">
        <title>Uliginosibacterium flavum JJ3220;KACC:17644.</title>
        <authorList>
            <person name="Kim M.K."/>
        </authorList>
    </citation>
    <scope>NUCLEOTIDE SEQUENCE [LARGE SCALE GENOMIC DNA]</scope>
    <source>
        <strain evidence="6 7">KACC:17644</strain>
    </source>
</reference>
<dbReference type="SMART" id="SM00656">
    <property type="entry name" value="Amb_all"/>
    <property type="match status" value="1"/>
</dbReference>
<keyword evidence="2" id="KW-0624">Polysaccharide degradation</keyword>
<feature type="chain" id="PRO_5045453981" description="Pectate lyase domain-containing protein" evidence="4">
    <location>
        <begin position="22"/>
        <end position="788"/>
    </location>
</feature>
<sequence>MSVVRNSSLAAIVAAVSILSACGGGGGGSSGGSDSGGTTAGSSSSSSSSSSGGGSAGTCPAITLSATDAASYTGTSTPMQTADYYRESKGVTNPKILPFQAIDGKYGYKYIAAPAMPAWQFATTDPSNGVLSSLECDVAPDVGWHNYVRSSGTSPSITHSKVVVTGGRNAAANRIYTVYNGQQLTAALNEGGLEPKIVRVVGHIDLRYSANNTVFKEYISYTDQKFGGSISIPSNTTLVGINDASGNPARITGTSILIGGELGSGTDDPEAGFKAWIAAGNDGDLYPTWTRNVIVRNLKIDTPWDVDPEDSGNGYADGVTLSRAQNIWIDHLSITDGDTPDSMASDTRHDGALDIVRGSDYVTLSNTFFGDHGKLTLVGNGDSGRAWSDQDRLHTTFTGLWWSGVASRHPLIRFGQLHTFNNLMQGTSNTPTYGHQFAGGLDVRYNASVFSENNFHLFTGLKASELCGKIIGGKAGTGFRTAGNYFISDTEDGKAWPFAGPVSVDAAMKLQTKCISELPAADIAWTVPYTYSAVCAAQARRNIEINAGAGRIGLNAVLGTSTDTLSSNSCYETNVYSGSSSSSSSSSGGASSSSSSSSSSSGGTTTLPAPVLSAWSSADYAIPTNTSLFTTGYAKATVEGVEKPVFVLNTSASSVTVDANGVITIPPSTIMSFGALASTVTTATTTPGGMFSINNKACTLKVVIPETGIGTTTKKFQIMVDNNTDSGGNSVHGSSSRFYNTAANTITAQTLSFPLNYATSGFTGGSFIAFRTESSVTMKISSISLNCI</sequence>
<dbReference type="PANTHER" id="PTHR31683:SF18">
    <property type="entry name" value="PECTATE LYASE 21-RELATED"/>
    <property type="match status" value="1"/>
</dbReference>
<comment type="subcellular location">
    <subcellularLocation>
        <location evidence="2">Secreted</location>
    </subcellularLocation>
</comment>
<accession>A0ABV2TFL2</accession>
<evidence type="ECO:0000256" key="3">
    <source>
        <dbReference type="SAM" id="MobiDB-lite"/>
    </source>
</evidence>
<dbReference type="InterPro" id="IPR011050">
    <property type="entry name" value="Pectin_lyase_fold/virulence"/>
</dbReference>
<name>A0ABV2TFL2_9RHOO</name>
<dbReference type="Gene3D" id="2.160.20.10">
    <property type="entry name" value="Single-stranded right-handed beta-helix, Pectin lyase-like"/>
    <property type="match status" value="1"/>
</dbReference>
<feature type="domain" description="Pectate lyase" evidence="5">
    <location>
        <begin position="171"/>
        <end position="462"/>
    </location>
</feature>
<dbReference type="InterPro" id="IPR002022">
    <property type="entry name" value="Pec_lyase"/>
</dbReference>
<feature type="compositionally biased region" description="Low complexity" evidence="3">
    <location>
        <begin position="40"/>
        <end position="50"/>
    </location>
</feature>
<dbReference type="Pfam" id="PF00544">
    <property type="entry name" value="Pectate_lyase_4"/>
    <property type="match status" value="1"/>
</dbReference>
<organism evidence="6 7">
    <name type="scientific">Uliginosibacterium flavum</name>
    <dbReference type="NCBI Taxonomy" id="1396831"/>
    <lineage>
        <taxon>Bacteria</taxon>
        <taxon>Pseudomonadati</taxon>
        <taxon>Pseudomonadota</taxon>
        <taxon>Betaproteobacteria</taxon>
        <taxon>Rhodocyclales</taxon>
        <taxon>Zoogloeaceae</taxon>
        <taxon>Uliginosibacterium</taxon>
    </lineage>
</organism>
<feature type="signal peptide" evidence="4">
    <location>
        <begin position="1"/>
        <end position="21"/>
    </location>
</feature>
<feature type="compositionally biased region" description="Gly residues" evidence="3">
    <location>
        <begin position="28"/>
        <end position="39"/>
    </location>
</feature>
<evidence type="ECO:0000256" key="4">
    <source>
        <dbReference type="SAM" id="SignalP"/>
    </source>
</evidence>
<feature type="compositionally biased region" description="Low complexity" evidence="3">
    <location>
        <begin position="578"/>
        <end position="603"/>
    </location>
</feature>
<gene>
    <name evidence="6" type="ORF">ABXR19_00825</name>
</gene>
<feature type="region of interest" description="Disordered" evidence="3">
    <location>
        <begin position="578"/>
        <end position="604"/>
    </location>
</feature>
<evidence type="ECO:0000256" key="2">
    <source>
        <dbReference type="RuleBase" id="RU361173"/>
    </source>
</evidence>
<protein>
    <recommendedName>
        <fullName evidence="5">Pectate lyase domain-containing protein</fullName>
    </recommendedName>
</protein>
<keyword evidence="7" id="KW-1185">Reference proteome</keyword>
<comment type="caution">
    <text evidence="6">The sequence shown here is derived from an EMBL/GenBank/DDBJ whole genome shotgun (WGS) entry which is preliminary data.</text>
</comment>
<dbReference type="InterPro" id="IPR045032">
    <property type="entry name" value="PEL"/>
</dbReference>
<evidence type="ECO:0000256" key="1">
    <source>
        <dbReference type="ARBA" id="ARBA00023239"/>
    </source>
</evidence>
<feature type="region of interest" description="Disordered" evidence="3">
    <location>
        <begin position="28"/>
        <end position="54"/>
    </location>
</feature>
<proteinExistence type="inferred from homology"/>
<dbReference type="EMBL" id="JBEWZI010000001">
    <property type="protein sequence ID" value="MET7012712.1"/>
    <property type="molecule type" value="Genomic_DNA"/>
</dbReference>